<evidence type="ECO:0000313" key="1">
    <source>
        <dbReference type="EMBL" id="KAJ2983767.1"/>
    </source>
</evidence>
<organism evidence="1 2">
    <name type="scientific">Zarea fungicola</name>
    <dbReference type="NCBI Taxonomy" id="93591"/>
    <lineage>
        <taxon>Eukaryota</taxon>
        <taxon>Fungi</taxon>
        <taxon>Dikarya</taxon>
        <taxon>Ascomycota</taxon>
        <taxon>Pezizomycotina</taxon>
        <taxon>Sordariomycetes</taxon>
        <taxon>Hypocreomycetidae</taxon>
        <taxon>Hypocreales</taxon>
        <taxon>Cordycipitaceae</taxon>
        <taxon>Zarea</taxon>
    </lineage>
</organism>
<protein>
    <submittedName>
        <fullName evidence="1">Uncharacterized protein</fullName>
    </submittedName>
</protein>
<keyword evidence="2" id="KW-1185">Reference proteome</keyword>
<reference evidence="1" key="1">
    <citation type="submission" date="2022-08" db="EMBL/GenBank/DDBJ databases">
        <title>Genome Sequence of Lecanicillium fungicola.</title>
        <authorList>
            <person name="Buettner E."/>
        </authorList>
    </citation>
    <scope>NUCLEOTIDE SEQUENCE</scope>
    <source>
        <strain evidence="1">Babe33</strain>
    </source>
</reference>
<sequence>MFLRPSRDIPTITARYQAIATLLRPQNSEILIQMTRSLRKVPDMKRIISRLRRGIDSTSTCHSPRNGVWTAMEGFTTHVAEIQGLASSLSGLDSTILLKQICDAIDVTTIGSVGSLVNATIDFEQSKSHREVELLYQLTVEVLQQSSKLELASESCGRLDVLLTLALAARKYGWIEPTIGKNERTCVIGGRHPLYELSTPNFIPNDFGDRRDGDVDGEETKKAAHQMLVVTGPNHSGKSVYLKQVALIVYMAHIGSFVPAEEASIGVTDKILVCMPAHESAAANESAFAADLKDILHTVKQATFKSLVIVDEFGKGTCPINGAGLAAGLMEYFLTLGFNHCPRVLLATHFHEIFEFEAFHSYGYLDFVHMKVEINHGSGSEDVNEDGPLTYLFSLGHGRNSSSFGEQCAAMNGVPGVVVNRAMAISSIISRHEDLVTTCARLSNAEQTQLQIAEETARQFISYDLRACNLPGAVLDAVRMLERLMSTGF</sequence>
<name>A0ACC1NWP2_9HYPO</name>
<gene>
    <name evidence="1" type="ORF">NQ176_g451</name>
</gene>
<dbReference type="EMBL" id="JANJQO010000017">
    <property type="protein sequence ID" value="KAJ2983767.1"/>
    <property type="molecule type" value="Genomic_DNA"/>
</dbReference>
<comment type="caution">
    <text evidence="1">The sequence shown here is derived from an EMBL/GenBank/DDBJ whole genome shotgun (WGS) entry which is preliminary data.</text>
</comment>
<proteinExistence type="predicted"/>
<evidence type="ECO:0000313" key="2">
    <source>
        <dbReference type="Proteomes" id="UP001143910"/>
    </source>
</evidence>
<dbReference type="Proteomes" id="UP001143910">
    <property type="component" value="Unassembled WGS sequence"/>
</dbReference>
<accession>A0ACC1NWP2</accession>